<dbReference type="SUPFAM" id="SSF55804">
    <property type="entry name" value="Phoshotransferase/anion transport protein"/>
    <property type="match status" value="1"/>
</dbReference>
<dbReference type="InterPro" id="IPR051351">
    <property type="entry name" value="Ascorbate-PTS_EIIA_comp"/>
</dbReference>
<reference evidence="12 13" key="1">
    <citation type="submission" date="2018-10" db="EMBL/GenBank/DDBJ databases">
        <title>Isolation, diversity and antifungal activity of actinobacteria from wheat.</title>
        <authorList>
            <person name="Han C."/>
        </authorList>
    </citation>
    <scope>NUCLEOTIDE SEQUENCE [LARGE SCALE GENOMIC DNA]</scope>
    <source>
        <strain evidence="12 13">NEAU-YY56</strain>
    </source>
</reference>
<sequence>MLTQYLDERTMLFPDRVDGWRDAIEQVAAPLLADGAITREYVDAMLTSIANGGTYIDLGYGIALAHARPESGVVRTGLSALWVRPAVLLNDEEAHPIRLFVCLAAADSSAHLAALAQLGQLLTDEAARDALLAATDPTTALAVLTAGEQS</sequence>
<dbReference type="Pfam" id="PF00359">
    <property type="entry name" value="PTS_EIIA_2"/>
    <property type="match status" value="1"/>
</dbReference>
<proteinExistence type="predicted"/>
<dbReference type="GO" id="GO:0005737">
    <property type="term" value="C:cytoplasm"/>
    <property type="evidence" value="ECO:0007669"/>
    <property type="project" value="UniProtKB-SubCell"/>
</dbReference>
<evidence type="ECO:0000256" key="1">
    <source>
        <dbReference type="ARBA" id="ARBA00004496"/>
    </source>
</evidence>
<dbReference type="OrthoDB" id="1634238at2"/>
<gene>
    <name evidence="12" type="ORF">EBM89_10055</name>
</gene>
<evidence type="ECO:0000256" key="6">
    <source>
        <dbReference type="ARBA" id="ARBA00022683"/>
    </source>
</evidence>
<accession>A0A3M2JBB8</accession>
<evidence type="ECO:0000256" key="10">
    <source>
        <dbReference type="ARBA" id="ARBA00042072"/>
    </source>
</evidence>
<evidence type="ECO:0000256" key="9">
    <source>
        <dbReference type="ARBA" id="ARBA00041175"/>
    </source>
</evidence>
<dbReference type="GO" id="GO:0016301">
    <property type="term" value="F:kinase activity"/>
    <property type="evidence" value="ECO:0007669"/>
    <property type="project" value="UniProtKB-KW"/>
</dbReference>
<keyword evidence="3" id="KW-0963">Cytoplasm</keyword>
<keyword evidence="6" id="KW-0598">Phosphotransferase system</keyword>
<comment type="subcellular location">
    <subcellularLocation>
        <location evidence="1">Cytoplasm</location>
    </subcellularLocation>
</comment>
<evidence type="ECO:0000256" key="8">
    <source>
        <dbReference type="ARBA" id="ARBA00037387"/>
    </source>
</evidence>
<evidence type="ECO:0000313" key="12">
    <source>
        <dbReference type="EMBL" id="RMI09516.1"/>
    </source>
</evidence>
<keyword evidence="12" id="KW-0762">Sugar transport</keyword>
<dbReference type="InterPro" id="IPR016152">
    <property type="entry name" value="PTrfase/Anion_transptr"/>
</dbReference>
<dbReference type="PANTHER" id="PTHR36203">
    <property type="entry name" value="ASCORBATE-SPECIFIC PTS SYSTEM EIIA COMPONENT"/>
    <property type="match status" value="1"/>
</dbReference>
<dbReference type="AlphaFoldDB" id="A0A3M2JBB8"/>
<dbReference type="PANTHER" id="PTHR36203:SF1">
    <property type="entry name" value="ASCORBATE-SPECIFIC PTS SYSTEM EIIA COMPONENT"/>
    <property type="match status" value="1"/>
</dbReference>
<keyword evidence="4" id="KW-0597">Phosphoprotein</keyword>
<keyword evidence="2" id="KW-0813">Transport</keyword>
<dbReference type="Gene3D" id="3.40.930.10">
    <property type="entry name" value="Mannitol-specific EII, Chain A"/>
    <property type="match status" value="1"/>
</dbReference>
<evidence type="ECO:0000256" key="5">
    <source>
        <dbReference type="ARBA" id="ARBA00022679"/>
    </source>
</evidence>
<comment type="caution">
    <text evidence="12">The sequence shown here is derived from an EMBL/GenBank/DDBJ whole genome shotgun (WGS) entry which is preliminary data.</text>
</comment>
<dbReference type="PROSITE" id="PS51094">
    <property type="entry name" value="PTS_EIIA_TYPE_2"/>
    <property type="match status" value="1"/>
</dbReference>
<dbReference type="RefSeq" id="WP_122149300.1">
    <property type="nucleotide sequence ID" value="NZ_RFFI01000047.1"/>
</dbReference>
<organism evidence="12 13">
    <name type="scientific">Cellulomonas triticagri</name>
    <dbReference type="NCBI Taxonomy" id="2483352"/>
    <lineage>
        <taxon>Bacteria</taxon>
        <taxon>Bacillati</taxon>
        <taxon>Actinomycetota</taxon>
        <taxon>Actinomycetes</taxon>
        <taxon>Micrococcales</taxon>
        <taxon>Cellulomonadaceae</taxon>
        <taxon>Cellulomonas</taxon>
    </lineage>
</organism>
<evidence type="ECO:0000256" key="7">
    <source>
        <dbReference type="ARBA" id="ARBA00022777"/>
    </source>
</evidence>
<name>A0A3M2JBB8_9CELL</name>
<evidence type="ECO:0000256" key="3">
    <source>
        <dbReference type="ARBA" id="ARBA00022490"/>
    </source>
</evidence>
<evidence type="ECO:0000313" key="13">
    <source>
        <dbReference type="Proteomes" id="UP000269289"/>
    </source>
</evidence>
<feature type="domain" description="PTS EIIA type-2" evidence="11">
    <location>
        <begin position="4"/>
        <end position="147"/>
    </location>
</feature>
<dbReference type="GO" id="GO:0009401">
    <property type="term" value="P:phosphoenolpyruvate-dependent sugar phosphotransferase system"/>
    <property type="evidence" value="ECO:0007669"/>
    <property type="project" value="UniProtKB-KW"/>
</dbReference>
<comment type="function">
    <text evidence="8">The phosphoenolpyruvate-dependent sugar phosphotransferase system (sugar PTS), a major carbohydrate active transport system, catalyzes the phosphorylation of incoming sugar substrates concomitantly with their translocation across the cell membrane. The enzyme II UlaABC PTS system is involved in ascorbate transport.</text>
</comment>
<protein>
    <recommendedName>
        <fullName evidence="9">Ascorbate-specific PTS system EIIA component</fullName>
    </recommendedName>
    <alternativeName>
        <fullName evidence="10">Ascorbate-specific phosphotransferase enzyme IIA component</fullName>
    </alternativeName>
</protein>
<dbReference type="EMBL" id="RFFI01000047">
    <property type="protein sequence ID" value="RMI09516.1"/>
    <property type="molecule type" value="Genomic_DNA"/>
</dbReference>
<keyword evidence="13" id="KW-1185">Reference proteome</keyword>
<dbReference type="Proteomes" id="UP000269289">
    <property type="component" value="Unassembled WGS sequence"/>
</dbReference>
<dbReference type="InterPro" id="IPR002178">
    <property type="entry name" value="PTS_EIIA_type-2_dom"/>
</dbReference>
<evidence type="ECO:0000259" key="11">
    <source>
        <dbReference type="PROSITE" id="PS51094"/>
    </source>
</evidence>
<evidence type="ECO:0000256" key="4">
    <source>
        <dbReference type="ARBA" id="ARBA00022553"/>
    </source>
</evidence>
<evidence type="ECO:0000256" key="2">
    <source>
        <dbReference type="ARBA" id="ARBA00022448"/>
    </source>
</evidence>
<keyword evidence="5" id="KW-0808">Transferase</keyword>
<dbReference type="CDD" id="cd00211">
    <property type="entry name" value="PTS_IIA_fru"/>
    <property type="match status" value="1"/>
</dbReference>
<keyword evidence="7" id="KW-0418">Kinase</keyword>